<dbReference type="RefSeq" id="WP_074827026.1">
    <property type="nucleotide sequence ID" value="NZ_FNNA01000008.1"/>
</dbReference>
<accession>A0A1H3CFZ3</accession>
<dbReference type="Proteomes" id="UP000182944">
    <property type="component" value="Unassembled WGS sequence"/>
</dbReference>
<dbReference type="SUPFAM" id="SSF54909">
    <property type="entry name" value="Dimeric alpha+beta barrel"/>
    <property type="match status" value="1"/>
</dbReference>
<dbReference type="EMBL" id="FNNA01000008">
    <property type="protein sequence ID" value="SDX52828.1"/>
    <property type="molecule type" value="Genomic_DNA"/>
</dbReference>
<feature type="domain" description="ABM" evidence="2">
    <location>
        <begin position="34"/>
        <end position="91"/>
    </location>
</feature>
<keyword evidence="4" id="KW-1185">Reference proteome</keyword>
<reference evidence="4" key="1">
    <citation type="submission" date="2016-10" db="EMBL/GenBank/DDBJ databases">
        <authorList>
            <person name="Varghese N."/>
            <person name="Submissions S."/>
        </authorList>
    </citation>
    <scope>NUCLEOTIDE SEQUENCE [LARGE SCALE GENOMIC DNA]</scope>
    <source>
        <strain evidence="4">DSM 29303</strain>
    </source>
</reference>
<proteinExistence type="predicted"/>
<dbReference type="AlphaFoldDB" id="A0A1H3CFZ3"/>
<dbReference type="GO" id="GO:0016740">
    <property type="term" value="F:transferase activity"/>
    <property type="evidence" value="ECO:0007669"/>
    <property type="project" value="UniProtKB-KW"/>
</dbReference>
<feature type="region of interest" description="Disordered" evidence="1">
    <location>
        <begin position="1"/>
        <end position="22"/>
    </location>
</feature>
<dbReference type="Gene3D" id="3.30.70.100">
    <property type="match status" value="1"/>
</dbReference>
<evidence type="ECO:0000313" key="4">
    <source>
        <dbReference type="Proteomes" id="UP000182944"/>
    </source>
</evidence>
<name>A0A1H3CFZ3_9RHOB</name>
<gene>
    <name evidence="3" type="ORF">SAMN05444276_10885</name>
</gene>
<dbReference type="STRING" id="1545044.SAMN05444276_10885"/>
<organism evidence="3 4">
    <name type="scientific">Paracoccus sanguinis</name>
    <dbReference type="NCBI Taxonomy" id="1545044"/>
    <lineage>
        <taxon>Bacteria</taxon>
        <taxon>Pseudomonadati</taxon>
        <taxon>Pseudomonadota</taxon>
        <taxon>Alphaproteobacteria</taxon>
        <taxon>Rhodobacterales</taxon>
        <taxon>Paracoccaceae</taxon>
        <taxon>Paracoccus</taxon>
    </lineage>
</organism>
<evidence type="ECO:0000259" key="2">
    <source>
        <dbReference type="Pfam" id="PF03992"/>
    </source>
</evidence>
<dbReference type="OrthoDB" id="9797178at2"/>
<evidence type="ECO:0000313" key="3">
    <source>
        <dbReference type="EMBL" id="SDX52828.1"/>
    </source>
</evidence>
<sequence length="114" mass="11734">MTCACGQHHGPSASHGRPAPTGAQVALSGRLTCADAGELMAVLAHAPDHIAASRAEPGCLHFALSQTDDPLVWHVEELFADEAALKAHKARTTASPWGAATAGIARSIHRIDAA</sequence>
<keyword evidence="3" id="KW-0808">Transferase</keyword>
<dbReference type="InterPro" id="IPR007138">
    <property type="entry name" value="ABM_dom"/>
</dbReference>
<protein>
    <submittedName>
        <fullName evidence="3">Putative acetyltransferase</fullName>
    </submittedName>
</protein>
<dbReference type="Pfam" id="PF03992">
    <property type="entry name" value="ABM"/>
    <property type="match status" value="1"/>
</dbReference>
<evidence type="ECO:0000256" key="1">
    <source>
        <dbReference type="SAM" id="MobiDB-lite"/>
    </source>
</evidence>
<dbReference type="InterPro" id="IPR011008">
    <property type="entry name" value="Dimeric_a/b-barrel"/>
</dbReference>